<evidence type="ECO:0000313" key="2">
    <source>
        <dbReference type="EMBL" id="KMZ83178.1"/>
    </source>
</evidence>
<evidence type="ECO:0000313" key="3">
    <source>
        <dbReference type="Proteomes" id="UP000053327"/>
    </source>
</evidence>
<dbReference type="EMBL" id="KQ234963">
    <property type="protein sequence ID" value="KMZ83178.1"/>
    <property type="molecule type" value="Genomic_DNA"/>
</dbReference>
<evidence type="ECO:0000256" key="1">
    <source>
        <dbReference type="SAM" id="MobiDB-lite"/>
    </source>
</evidence>
<feature type="compositionally biased region" description="Basic and acidic residues" evidence="1">
    <location>
        <begin position="244"/>
        <end position="253"/>
    </location>
</feature>
<accession>A0A0J9VAP9</accession>
<gene>
    <name evidence="2" type="ORF">PVBG_05783</name>
</gene>
<name>A0A0J9VAP9_PLAV1</name>
<evidence type="ECO:0008006" key="4">
    <source>
        <dbReference type="Google" id="ProtNLM"/>
    </source>
</evidence>
<sequence>MYNQFDGTVEGDENVRLYDGFCDPLMKQIKEYNSEQKKFCLQLIRNLGCYPHGSTFFDPSPDNCKILQYWIYNSIRKHNIPNKIITESFDDYKRIMRGIYKISKCDYHSYYDNYKEPMNIILLDIFQYNMNIVKDIVSREHDKFNLRLQEYICECVKIYKEMNQNYCLNKNDEDQKRILTCSALKAVKKTYESFLSNRTYKNYKIPSLDNVEKEYKDKCMLSQPKLRISAPTDDAEHALPLLPGDRDDKREEFSSPQPYNNEKTDSSISSTVSTAIEIGCVLELEEIEEELTAIYMLNNLMNYFMMDLKVKL</sequence>
<proteinExistence type="predicted"/>
<feature type="region of interest" description="Disordered" evidence="1">
    <location>
        <begin position="237"/>
        <end position="268"/>
    </location>
</feature>
<reference evidence="2 3" key="1">
    <citation type="submission" date="2011-08" db="EMBL/GenBank/DDBJ databases">
        <title>The Genome Sequence of Plasmodium vivax Brazil I.</title>
        <authorList>
            <consortium name="The Broad Institute Genome Sequencing Platform"/>
            <consortium name="The Broad Institute Genome Sequencing Center for Infectious Disease"/>
            <person name="Neafsey D."/>
            <person name="Carlton J."/>
            <person name="Barnwell J."/>
            <person name="Collins W."/>
            <person name="Escalante A."/>
            <person name="Mullikin J."/>
            <person name="Saul A."/>
            <person name="Guigo R."/>
            <person name="Camara F."/>
            <person name="Young S.K."/>
            <person name="Zeng Q."/>
            <person name="Gargeya S."/>
            <person name="Fitzgerald M."/>
            <person name="Haas B."/>
            <person name="Abouelleil A."/>
            <person name="Alvarado L."/>
            <person name="Arachchi H.M."/>
            <person name="Berlin A."/>
            <person name="Brown A."/>
            <person name="Chapman S.B."/>
            <person name="Chen Z."/>
            <person name="Dunbar C."/>
            <person name="Freedman E."/>
            <person name="Gearin G."/>
            <person name="Gellesch M."/>
            <person name="Goldberg J."/>
            <person name="Griggs A."/>
            <person name="Gujja S."/>
            <person name="Heiman D."/>
            <person name="Howarth C."/>
            <person name="Larson L."/>
            <person name="Lui A."/>
            <person name="MacDonald P.J.P."/>
            <person name="Montmayeur A."/>
            <person name="Murphy C."/>
            <person name="Neiman D."/>
            <person name="Pearson M."/>
            <person name="Priest M."/>
            <person name="Roberts A."/>
            <person name="Saif S."/>
            <person name="Shea T."/>
            <person name="Shenoy N."/>
            <person name="Sisk P."/>
            <person name="Stolte C."/>
            <person name="Sykes S."/>
            <person name="Wortman J."/>
            <person name="Nusbaum C."/>
            <person name="Birren B."/>
        </authorList>
    </citation>
    <scope>NUCLEOTIDE SEQUENCE [LARGE SCALE GENOMIC DNA]</scope>
    <source>
        <strain evidence="2 3">Brazil I</strain>
    </source>
</reference>
<organism evidence="2 3">
    <name type="scientific">Plasmodium vivax (strain Brazil I)</name>
    <dbReference type="NCBI Taxonomy" id="1033975"/>
    <lineage>
        <taxon>Eukaryota</taxon>
        <taxon>Sar</taxon>
        <taxon>Alveolata</taxon>
        <taxon>Apicomplexa</taxon>
        <taxon>Aconoidasida</taxon>
        <taxon>Haemosporida</taxon>
        <taxon>Plasmodiidae</taxon>
        <taxon>Plasmodium</taxon>
        <taxon>Plasmodium (Plasmodium)</taxon>
    </lineage>
</organism>
<dbReference type="Proteomes" id="UP000053327">
    <property type="component" value="Unassembled WGS sequence"/>
</dbReference>
<feature type="compositionally biased region" description="Polar residues" evidence="1">
    <location>
        <begin position="254"/>
        <end position="268"/>
    </location>
</feature>
<protein>
    <recommendedName>
        <fullName evidence="4">PIR Superfamily Protein</fullName>
    </recommendedName>
</protein>
<dbReference type="AlphaFoldDB" id="A0A0J9VAP9"/>
<dbReference type="InterPro" id="IPR008780">
    <property type="entry name" value="Plasmodium_Vir"/>
</dbReference>
<dbReference type="Pfam" id="PF05795">
    <property type="entry name" value="Plasmodium_Vir"/>
    <property type="match status" value="1"/>
</dbReference>